<evidence type="ECO:0000259" key="5">
    <source>
        <dbReference type="Pfam" id="PF00389"/>
    </source>
</evidence>
<keyword evidence="3" id="KW-0520">NAD</keyword>
<reference evidence="7" key="1">
    <citation type="submission" date="2012-02" db="EMBL/GenBank/DDBJ databases">
        <title>The complete genome of Solitalea canadensis DSM 3403.</title>
        <authorList>
            <consortium name="US DOE Joint Genome Institute (JGI-PGF)"/>
            <person name="Lucas S."/>
            <person name="Copeland A."/>
            <person name="Lapidus A."/>
            <person name="Glavina del Rio T."/>
            <person name="Dalin E."/>
            <person name="Tice H."/>
            <person name="Bruce D."/>
            <person name="Goodwin L."/>
            <person name="Pitluck S."/>
            <person name="Peters L."/>
            <person name="Ovchinnikova G."/>
            <person name="Lu M."/>
            <person name="Kyrpides N."/>
            <person name="Mavromatis K."/>
            <person name="Ivanova N."/>
            <person name="Brettin T."/>
            <person name="Detter J.C."/>
            <person name="Han C."/>
            <person name="Larimer F."/>
            <person name="Land M."/>
            <person name="Hauser L."/>
            <person name="Markowitz V."/>
            <person name="Cheng J.-F."/>
            <person name="Hugenholtz P."/>
            <person name="Woyke T."/>
            <person name="Wu D."/>
            <person name="Spring S."/>
            <person name="Schroeder M."/>
            <person name="Kopitz M."/>
            <person name="Brambilla E."/>
            <person name="Klenk H.-P."/>
            <person name="Eisen J.A."/>
        </authorList>
    </citation>
    <scope>NUCLEOTIDE SEQUENCE</scope>
    <source>
        <strain evidence="7">DSM 3403</strain>
    </source>
</reference>
<dbReference type="STRING" id="929556.Solca_3231"/>
<dbReference type="Pfam" id="PF02826">
    <property type="entry name" value="2-Hacid_dh_C"/>
    <property type="match status" value="1"/>
</dbReference>
<dbReference type="Proteomes" id="UP000007590">
    <property type="component" value="Chromosome"/>
</dbReference>
<dbReference type="eggNOG" id="COG0111">
    <property type="taxonomic scope" value="Bacteria"/>
</dbReference>
<dbReference type="InterPro" id="IPR006139">
    <property type="entry name" value="D-isomer_2_OHA_DH_cat_dom"/>
</dbReference>
<dbReference type="SUPFAM" id="SSF52283">
    <property type="entry name" value="Formate/glycerate dehydrogenase catalytic domain-like"/>
    <property type="match status" value="1"/>
</dbReference>
<evidence type="ECO:0000256" key="1">
    <source>
        <dbReference type="ARBA" id="ARBA00005854"/>
    </source>
</evidence>
<keyword evidence="8" id="KW-1185">Reference proteome</keyword>
<evidence type="ECO:0000256" key="2">
    <source>
        <dbReference type="ARBA" id="ARBA00023002"/>
    </source>
</evidence>
<dbReference type="InterPro" id="IPR006140">
    <property type="entry name" value="D-isomer_DH_NAD-bd"/>
</dbReference>
<dbReference type="GO" id="GO:0016616">
    <property type="term" value="F:oxidoreductase activity, acting on the CH-OH group of donors, NAD or NADP as acceptor"/>
    <property type="evidence" value="ECO:0007669"/>
    <property type="project" value="InterPro"/>
</dbReference>
<feature type="domain" description="D-isomer specific 2-hydroxyacid dehydrogenase catalytic" evidence="5">
    <location>
        <begin position="5"/>
        <end position="307"/>
    </location>
</feature>
<evidence type="ECO:0000313" key="7">
    <source>
        <dbReference type="EMBL" id="AFD08242.1"/>
    </source>
</evidence>
<proteinExistence type="inferred from homology"/>
<dbReference type="OrthoDB" id="9805416at2"/>
<dbReference type="InterPro" id="IPR036291">
    <property type="entry name" value="NAD(P)-bd_dom_sf"/>
</dbReference>
<dbReference type="HOGENOM" id="CLU_019796_1_3_10"/>
<gene>
    <name evidence="7" type="ordered locus">Solca_3231</name>
</gene>
<comment type="similarity">
    <text evidence="1 4">Belongs to the D-isomer specific 2-hydroxyacid dehydrogenase family.</text>
</comment>
<sequence>MSLKVLIVDETHPSLMDRLKEKGFICDYQPKITYQQVLDCIANYEGMIVRTKFRVEKELFDKATNLRFIGRAGAGMDNIDVDYAAQRKVELFNAPEGNSNAVGEHALGMLLSLMNKLEKGDKEVRSEIWDREGNRGWELDGLTVGIVGYGYMGPAFAKKLKGFDVEVLVYDKYKTGFGNTWVKEVTEQELFDKADVLSLHIPLTAETKFMIDEHYFDKFKKTLWFVNTARGEIVSIPGLLKALDNGKLKGAALDVLQKEKFPLTENEHVWFDDLSKRDNVLLTPHVGGWSVESYRKISEILAEKILSKFPGN</sequence>
<dbReference type="Pfam" id="PF00389">
    <property type="entry name" value="2-Hacid_dh"/>
    <property type="match status" value="1"/>
</dbReference>
<dbReference type="RefSeq" id="WP_014681466.1">
    <property type="nucleotide sequence ID" value="NC_017770.1"/>
</dbReference>
<organism evidence="7 8">
    <name type="scientific">Solitalea canadensis (strain ATCC 29591 / DSM 3403 / JCM 21819 / LMG 8368 / NBRC 15130 / NCIMB 12057 / USAM 9D)</name>
    <name type="common">Flexibacter canadensis</name>
    <dbReference type="NCBI Taxonomy" id="929556"/>
    <lineage>
        <taxon>Bacteria</taxon>
        <taxon>Pseudomonadati</taxon>
        <taxon>Bacteroidota</taxon>
        <taxon>Sphingobacteriia</taxon>
        <taxon>Sphingobacteriales</taxon>
        <taxon>Sphingobacteriaceae</taxon>
        <taxon>Solitalea</taxon>
    </lineage>
</organism>
<keyword evidence="2 4" id="KW-0560">Oxidoreductase</keyword>
<name>H8KWR3_SOLCM</name>
<feature type="domain" description="D-isomer specific 2-hydroxyacid dehydrogenase NAD-binding" evidence="6">
    <location>
        <begin position="107"/>
        <end position="287"/>
    </location>
</feature>
<dbReference type="PROSITE" id="PS00670">
    <property type="entry name" value="D_2_HYDROXYACID_DH_2"/>
    <property type="match status" value="1"/>
</dbReference>
<evidence type="ECO:0000256" key="4">
    <source>
        <dbReference type="RuleBase" id="RU003719"/>
    </source>
</evidence>
<dbReference type="InterPro" id="IPR050857">
    <property type="entry name" value="D-2-hydroxyacid_DH"/>
</dbReference>
<accession>H8KWR3</accession>
<dbReference type="KEGG" id="scn:Solca_3231"/>
<evidence type="ECO:0000313" key="8">
    <source>
        <dbReference type="Proteomes" id="UP000007590"/>
    </source>
</evidence>
<dbReference type="EMBL" id="CP003349">
    <property type="protein sequence ID" value="AFD08242.1"/>
    <property type="molecule type" value="Genomic_DNA"/>
</dbReference>
<evidence type="ECO:0000256" key="3">
    <source>
        <dbReference type="ARBA" id="ARBA00023027"/>
    </source>
</evidence>
<evidence type="ECO:0000259" key="6">
    <source>
        <dbReference type="Pfam" id="PF02826"/>
    </source>
</evidence>
<dbReference type="PANTHER" id="PTHR42789:SF1">
    <property type="entry name" value="D-ISOMER SPECIFIC 2-HYDROXYACID DEHYDROGENASE FAMILY PROTEIN (AFU_ORTHOLOGUE AFUA_6G10090)"/>
    <property type="match status" value="1"/>
</dbReference>
<dbReference type="AlphaFoldDB" id="H8KWR3"/>
<dbReference type="PANTHER" id="PTHR42789">
    <property type="entry name" value="D-ISOMER SPECIFIC 2-HYDROXYACID DEHYDROGENASE FAMILY PROTEIN (AFU_ORTHOLOGUE AFUA_6G10090)"/>
    <property type="match status" value="1"/>
</dbReference>
<dbReference type="Gene3D" id="3.40.50.720">
    <property type="entry name" value="NAD(P)-binding Rossmann-like Domain"/>
    <property type="match status" value="2"/>
</dbReference>
<dbReference type="GO" id="GO:0051287">
    <property type="term" value="F:NAD binding"/>
    <property type="evidence" value="ECO:0007669"/>
    <property type="project" value="InterPro"/>
</dbReference>
<protein>
    <submittedName>
        <fullName evidence="7">Phosphoglycerate dehydrogenase-like oxidoreductase</fullName>
    </submittedName>
</protein>
<dbReference type="SUPFAM" id="SSF51735">
    <property type="entry name" value="NAD(P)-binding Rossmann-fold domains"/>
    <property type="match status" value="1"/>
</dbReference>
<dbReference type="InterPro" id="IPR029753">
    <property type="entry name" value="D-isomer_DH_CS"/>
</dbReference>